<evidence type="ECO:0000313" key="2">
    <source>
        <dbReference type="EMBL" id="MFC4755417.1"/>
    </source>
</evidence>
<evidence type="ECO:0000313" key="3">
    <source>
        <dbReference type="Proteomes" id="UP001595836"/>
    </source>
</evidence>
<comment type="caution">
    <text evidence="2">The sequence shown here is derived from an EMBL/GenBank/DDBJ whole genome shotgun (WGS) entry which is preliminary data.</text>
</comment>
<dbReference type="Proteomes" id="UP001595836">
    <property type="component" value="Unassembled WGS sequence"/>
</dbReference>
<dbReference type="Pfam" id="PF08708">
    <property type="entry name" value="PriCT_1"/>
    <property type="match status" value="1"/>
</dbReference>
<organism evidence="2 3">
    <name type="scientific">Dietzia aurantiaca</name>
    <dbReference type="NCBI Taxonomy" id="983873"/>
    <lineage>
        <taxon>Bacteria</taxon>
        <taxon>Bacillati</taxon>
        <taxon>Actinomycetota</taxon>
        <taxon>Actinomycetes</taxon>
        <taxon>Mycobacteriales</taxon>
        <taxon>Dietziaceae</taxon>
        <taxon>Dietzia</taxon>
    </lineage>
</organism>
<sequence>MTTSALPAVLTPNTWRDRYLSRYPLATDNLDMGAWREQRERALRRQYVEASPRALVAAVVIDVDHPDAVLRAYERPSDHPVPSWVVEGNQGHGHVGWWLTAPVCRTDAGKVDPLRYLARVTEGLRRSLDGDQAYTGLLTRNPLHADADVIWGTDRTYSLRELGTIHTPRQLPRRPERSSGLGRNVTMFDTARHEVYGLHDPDMPMEEWHRLVVQHCHAVNSTFDDVLGGPLPFSEVQATASSISRWVRRNFTMTKHEYQAMRGRKGAAVVNARRRDERDTLRAEVFGE</sequence>
<protein>
    <submittedName>
        <fullName evidence="2">Replication initiation protein</fullName>
    </submittedName>
</protein>
<dbReference type="Gene3D" id="1.10.340.50">
    <property type="match status" value="1"/>
</dbReference>
<gene>
    <name evidence="2" type="ORF">ACFO7U_11605</name>
</gene>
<evidence type="ECO:0000259" key="1">
    <source>
        <dbReference type="Pfam" id="PF08708"/>
    </source>
</evidence>
<proteinExistence type="predicted"/>
<name>A0ABV9PQK6_9ACTN</name>
<dbReference type="EMBL" id="JBHSHP010000040">
    <property type="protein sequence ID" value="MFC4755417.1"/>
    <property type="molecule type" value="Genomic_DNA"/>
</dbReference>
<keyword evidence="3" id="KW-1185">Reference proteome</keyword>
<accession>A0ABV9PQK6</accession>
<reference evidence="3" key="1">
    <citation type="journal article" date="2019" name="Int. J. Syst. Evol. Microbiol.">
        <title>The Global Catalogue of Microorganisms (GCM) 10K type strain sequencing project: providing services to taxonomists for standard genome sequencing and annotation.</title>
        <authorList>
            <consortium name="The Broad Institute Genomics Platform"/>
            <consortium name="The Broad Institute Genome Sequencing Center for Infectious Disease"/>
            <person name="Wu L."/>
            <person name="Ma J."/>
        </authorList>
    </citation>
    <scope>NUCLEOTIDE SEQUENCE [LARGE SCALE GENOMIC DNA]</scope>
    <source>
        <strain evidence="3">JCM 11882</strain>
    </source>
</reference>
<dbReference type="InterPro" id="IPR004322">
    <property type="entry name" value="Plasmid_replicase_bac"/>
</dbReference>
<dbReference type="InterPro" id="IPR014820">
    <property type="entry name" value="PriCT_1"/>
</dbReference>
<feature type="domain" description="Primase C-terminal 1" evidence="1">
    <location>
        <begin position="182"/>
        <end position="247"/>
    </location>
</feature>
<dbReference type="Pfam" id="PF03090">
    <property type="entry name" value="Replicase"/>
    <property type="match status" value="1"/>
</dbReference>
<dbReference type="RefSeq" id="WP_380059642.1">
    <property type="nucleotide sequence ID" value="NZ_JBHSHP010000040.1"/>
</dbReference>